<dbReference type="Proteomes" id="UP000507222">
    <property type="component" value="Unassembled WGS sequence"/>
</dbReference>
<evidence type="ECO:0000259" key="2">
    <source>
        <dbReference type="Pfam" id="PF06974"/>
    </source>
</evidence>
<evidence type="ECO:0000313" key="3">
    <source>
        <dbReference type="EMBL" id="CAB4273386.1"/>
    </source>
</evidence>
<sequence length="115" mass="13225">MALADHPVRGFYFMVLVIPQEILIISSIHVITRARIIPRNCILVPYNNFHSLIEIMFQLLILQDLIVTVVDYMGKLRIAIGTQKGLIDPEKFKACMENAFKMILEATDNISMRTY</sequence>
<reference evidence="4 5" key="2">
    <citation type="submission" date="2020-05" db="EMBL/GenBank/DDBJ databases">
        <authorList>
            <person name="Campoy J."/>
            <person name="Schneeberger K."/>
            <person name="Spophaly S."/>
        </authorList>
    </citation>
    <scope>NUCLEOTIDE SEQUENCE [LARGE SCALE GENOMIC DNA]</scope>
    <source>
        <strain evidence="4">PruArmRojPasFocal</strain>
    </source>
</reference>
<feature type="domain" description="O-acyltransferase WSD1 C-terminal" evidence="2">
    <location>
        <begin position="62"/>
        <end position="103"/>
    </location>
</feature>
<dbReference type="Proteomes" id="UP000507245">
    <property type="component" value="Unassembled WGS sequence"/>
</dbReference>
<proteinExistence type="predicted"/>
<dbReference type="EMBL" id="CAEKDK010000003">
    <property type="protein sequence ID" value="CAB4273386.1"/>
    <property type="molecule type" value="Genomic_DNA"/>
</dbReference>
<evidence type="ECO:0000313" key="6">
    <source>
        <dbReference type="Proteomes" id="UP000507245"/>
    </source>
</evidence>
<reference evidence="6" key="1">
    <citation type="journal article" date="2020" name="Genome Biol.">
        <title>Gamete binning: chromosome-level and haplotype-resolved genome assembly enabled by high-throughput single-cell sequencing of gamete genomes.</title>
        <authorList>
            <person name="Campoy J.A."/>
            <person name="Sun H."/>
            <person name="Goel M."/>
            <person name="Jiao W.-B."/>
            <person name="Folz-Donahue K."/>
            <person name="Wang N."/>
            <person name="Rubio M."/>
            <person name="Liu C."/>
            <person name="Kukat C."/>
            <person name="Ruiz D."/>
            <person name="Huettel B."/>
            <person name="Schneeberger K."/>
        </authorList>
    </citation>
    <scope>NUCLEOTIDE SEQUENCE [LARGE SCALE GENOMIC DNA]</scope>
    <source>
        <strain evidence="6">cv. Rojo Pasion</strain>
    </source>
</reference>
<dbReference type="OrthoDB" id="1184197at2759"/>
<keyword evidence="1" id="KW-0472">Membrane</keyword>
<protein>
    <recommendedName>
        <fullName evidence="2">O-acyltransferase WSD1 C-terminal domain-containing protein</fullName>
    </recommendedName>
</protein>
<dbReference type="EMBL" id="CAEKKB010000003">
    <property type="protein sequence ID" value="CAB4303914.1"/>
    <property type="molecule type" value="Genomic_DNA"/>
</dbReference>
<dbReference type="AlphaFoldDB" id="A0A6J5WXW3"/>
<organism evidence="4 6">
    <name type="scientific">Prunus armeniaca</name>
    <name type="common">Apricot</name>
    <name type="synonym">Armeniaca vulgaris</name>
    <dbReference type="NCBI Taxonomy" id="36596"/>
    <lineage>
        <taxon>Eukaryota</taxon>
        <taxon>Viridiplantae</taxon>
        <taxon>Streptophyta</taxon>
        <taxon>Embryophyta</taxon>
        <taxon>Tracheophyta</taxon>
        <taxon>Spermatophyta</taxon>
        <taxon>Magnoliopsida</taxon>
        <taxon>eudicotyledons</taxon>
        <taxon>Gunneridae</taxon>
        <taxon>Pentapetalae</taxon>
        <taxon>rosids</taxon>
        <taxon>fabids</taxon>
        <taxon>Rosales</taxon>
        <taxon>Rosaceae</taxon>
        <taxon>Amygdaloideae</taxon>
        <taxon>Amygdaleae</taxon>
        <taxon>Prunus</taxon>
    </lineage>
</organism>
<accession>A0A6J5WXW3</accession>
<keyword evidence="6" id="KW-1185">Reference proteome</keyword>
<evidence type="ECO:0000313" key="5">
    <source>
        <dbReference type="Proteomes" id="UP000507222"/>
    </source>
</evidence>
<keyword evidence="1" id="KW-1133">Transmembrane helix</keyword>
<keyword evidence="1" id="KW-0812">Transmembrane</keyword>
<dbReference type="InterPro" id="IPR009721">
    <property type="entry name" value="O-acyltransferase_WSD1_C"/>
</dbReference>
<evidence type="ECO:0000256" key="1">
    <source>
        <dbReference type="SAM" id="Phobius"/>
    </source>
</evidence>
<gene>
    <name evidence="3" type="ORF">CURHAP_LOCUS20946</name>
    <name evidence="4" type="ORF">ORAREDHAP_LOCUS20836</name>
</gene>
<dbReference type="Pfam" id="PF06974">
    <property type="entry name" value="WS_DGAT_C"/>
    <property type="match status" value="1"/>
</dbReference>
<feature type="transmembrane region" description="Helical" evidence="1">
    <location>
        <begin position="12"/>
        <end position="32"/>
    </location>
</feature>
<evidence type="ECO:0000313" key="4">
    <source>
        <dbReference type="EMBL" id="CAB4303914.1"/>
    </source>
</evidence>
<name>A0A6J5WXW3_PRUAR</name>